<reference evidence="1" key="1">
    <citation type="submission" date="2022-07" db="EMBL/GenBank/DDBJ databases">
        <title>Phylogenomic reconstructions and comparative analyses of Kickxellomycotina fungi.</title>
        <authorList>
            <person name="Reynolds N.K."/>
            <person name="Stajich J.E."/>
            <person name="Barry K."/>
            <person name="Grigoriev I.V."/>
            <person name="Crous P."/>
            <person name="Smith M.E."/>
        </authorList>
    </citation>
    <scope>NUCLEOTIDE SEQUENCE</scope>
    <source>
        <strain evidence="1">Benny 63K</strain>
    </source>
</reference>
<evidence type="ECO:0000313" key="2">
    <source>
        <dbReference type="Proteomes" id="UP001150581"/>
    </source>
</evidence>
<protein>
    <submittedName>
        <fullName evidence="1">Uncharacterized protein</fullName>
    </submittedName>
</protein>
<name>A0ACC1IHY6_9FUNG</name>
<accession>A0ACC1IHY6</accession>
<dbReference type="Proteomes" id="UP001150581">
    <property type="component" value="Unassembled WGS sequence"/>
</dbReference>
<organism evidence="1 2">
    <name type="scientific">Kickxella alabastrina</name>
    <dbReference type="NCBI Taxonomy" id="61397"/>
    <lineage>
        <taxon>Eukaryota</taxon>
        <taxon>Fungi</taxon>
        <taxon>Fungi incertae sedis</taxon>
        <taxon>Zoopagomycota</taxon>
        <taxon>Kickxellomycotina</taxon>
        <taxon>Kickxellomycetes</taxon>
        <taxon>Kickxellales</taxon>
        <taxon>Kickxellaceae</taxon>
        <taxon>Kickxella</taxon>
    </lineage>
</organism>
<evidence type="ECO:0000313" key="1">
    <source>
        <dbReference type="EMBL" id="KAJ1894664.1"/>
    </source>
</evidence>
<dbReference type="EMBL" id="JANBPG010000664">
    <property type="protein sequence ID" value="KAJ1894664.1"/>
    <property type="molecule type" value="Genomic_DNA"/>
</dbReference>
<proteinExistence type="predicted"/>
<comment type="caution">
    <text evidence="1">The sequence shown here is derived from an EMBL/GenBank/DDBJ whole genome shotgun (WGS) entry which is preliminary data.</text>
</comment>
<gene>
    <name evidence="1" type="ORF">LPJ66_005054</name>
</gene>
<keyword evidence="2" id="KW-1185">Reference proteome</keyword>
<sequence>MSDYGFLQDIAREHVNLTHEVQDLKILAQNKAIPDSRRPAEPQADNTTSGPVIVLGRAQKNVVARAKTQRQVQIRYMSPGIQRSKLNRTIWASRWSRLVWTLEIVIPELDCEPRKWTENGFHDVCRLGDLWTRLLDHAPNPSNAEVGDGNPKKRIKLDSGIKIKIPSDNGDEYVFWSSIKPETLLGVKRMFAGTPVGDLVWLIAVQDMPANKPTFCRIDSKQPLFTQLQYQTVLEFPTFYVYSQVPTTWNGHPITIQEGYTKEDAEDIPTEVNSAEVNGEGVAVEDVAVEDAAVEDSAVEDVVVEATVVDTEAPAETANVEAAADIKIPVETADSAKFDDGNADVDIDIQAEAAKTADSAAADEIITNIDTEMTVGVEQ</sequence>